<feature type="transmembrane region" description="Helical" evidence="1">
    <location>
        <begin position="227"/>
        <end position="251"/>
    </location>
</feature>
<evidence type="ECO:0000313" key="3">
    <source>
        <dbReference type="Proteomes" id="UP000326837"/>
    </source>
</evidence>
<keyword evidence="1" id="KW-0812">Transmembrane</keyword>
<reference evidence="3" key="1">
    <citation type="submission" date="2019-10" db="EMBL/GenBank/DDBJ databases">
        <title>Lacipirellula parvula gen. nov., sp. nov., representing a lineage of planctomycetes widespread in freshwater anoxic habitats, and description of the family Lacipirellulaceae.</title>
        <authorList>
            <person name="Dedysh S.N."/>
            <person name="Kulichevskaya I.S."/>
            <person name="Beletsky A.V."/>
            <person name="Rakitin A.L."/>
            <person name="Mardanov A.V."/>
            <person name="Ivanova A.A."/>
            <person name="Saltykova V.X."/>
            <person name="Rijpstra W.I.C."/>
            <person name="Sinninghe Damste J.S."/>
            <person name="Ravin N.V."/>
        </authorList>
    </citation>
    <scope>NUCLEOTIDE SEQUENCE [LARGE SCALE GENOMIC DNA]</scope>
    <source>
        <strain evidence="3">PX69</strain>
    </source>
</reference>
<feature type="transmembrane region" description="Helical" evidence="1">
    <location>
        <begin position="152"/>
        <end position="170"/>
    </location>
</feature>
<accession>A0A5K7XBZ6</accession>
<protein>
    <submittedName>
        <fullName evidence="2">Uncharacterized protein</fullName>
    </submittedName>
</protein>
<evidence type="ECO:0000313" key="2">
    <source>
        <dbReference type="EMBL" id="BBO33547.1"/>
    </source>
</evidence>
<keyword evidence="1" id="KW-1133">Transmembrane helix</keyword>
<name>A0A5K7XBZ6_9BACT</name>
<dbReference type="EMBL" id="AP021861">
    <property type="protein sequence ID" value="BBO33547.1"/>
    <property type="molecule type" value="Genomic_DNA"/>
</dbReference>
<keyword evidence="3" id="KW-1185">Reference proteome</keyword>
<dbReference type="Proteomes" id="UP000326837">
    <property type="component" value="Chromosome"/>
</dbReference>
<sequence length="262" mass="28432">MNENNESGERGAFDDYLQQQLQEHLELRREFVRSHDLQIEIVELVAAGGVTRVSARICGRLNERTVEHKAKATRSEVQAGSGSAAGAVARVVSVAVKSVASLAFDSFSDESRLTQCVAEVTSQLLLHVDRCLEVPFTPLETRWRRFRLVRQTLAVVSVLSVYGFFNWLIAGKEDVSWASILALATFAGVVVGGLVYAIAFAIAILAMPAEFFLTELEGRRAVARCGVNSAGAVKLVAVGFLLTVVAVGVWYCRLLCSGPADE</sequence>
<evidence type="ECO:0000256" key="1">
    <source>
        <dbReference type="SAM" id="Phobius"/>
    </source>
</evidence>
<dbReference type="AlphaFoldDB" id="A0A5K7XBZ6"/>
<feature type="transmembrane region" description="Helical" evidence="1">
    <location>
        <begin position="176"/>
        <end position="206"/>
    </location>
</feature>
<dbReference type="KEGG" id="lpav:PLANPX_3159"/>
<proteinExistence type="predicted"/>
<gene>
    <name evidence="2" type="ORF">PLANPX_3159</name>
</gene>
<organism evidence="2 3">
    <name type="scientific">Lacipirellula parvula</name>
    <dbReference type="NCBI Taxonomy" id="2650471"/>
    <lineage>
        <taxon>Bacteria</taxon>
        <taxon>Pseudomonadati</taxon>
        <taxon>Planctomycetota</taxon>
        <taxon>Planctomycetia</taxon>
        <taxon>Pirellulales</taxon>
        <taxon>Lacipirellulaceae</taxon>
        <taxon>Lacipirellula</taxon>
    </lineage>
</organism>
<dbReference type="RefSeq" id="WP_152099296.1">
    <property type="nucleotide sequence ID" value="NZ_AP021861.1"/>
</dbReference>
<keyword evidence="1" id="KW-0472">Membrane</keyword>